<evidence type="ECO:0000256" key="4">
    <source>
        <dbReference type="ARBA" id="ARBA00022989"/>
    </source>
</evidence>
<dbReference type="AlphaFoldDB" id="A0A223S305"/>
<dbReference type="GO" id="GO:0005886">
    <property type="term" value="C:plasma membrane"/>
    <property type="evidence" value="ECO:0007669"/>
    <property type="project" value="UniProtKB-SubCell"/>
</dbReference>
<dbReference type="Pfam" id="PF06271">
    <property type="entry name" value="RDD"/>
    <property type="match status" value="1"/>
</dbReference>
<feature type="compositionally biased region" description="Polar residues" evidence="6">
    <location>
        <begin position="39"/>
        <end position="49"/>
    </location>
</feature>
<keyword evidence="2" id="KW-1003">Cell membrane</keyword>
<protein>
    <recommendedName>
        <fullName evidence="8">RDD domain-containing protein</fullName>
    </recommendedName>
</protein>
<evidence type="ECO:0000256" key="1">
    <source>
        <dbReference type="ARBA" id="ARBA00004651"/>
    </source>
</evidence>
<sequence length="264" mass="27480">MNCGGGGHEPPLPRWGAFVPRASPRTLPQRVPGVRHNAAVTTPSWNAPNSGYPAQGAPAPQDEDGGYGPSPDAGPNSPIPPSTPTHGYPQPGYGPPSPGYPGYPGYAGAPAAPPAPLASWGQRVAAHLFDTAIIILMAAVIVGAGVWVGYVLTSDGPVKGYVVASLVVLTLGAVFAATFCYRWLSHAKSGQTLGKRALGIQVVSLDTLRPPTKMASAGRELIFRALGMGGSFVGTLLDLLWPLWDEPKRQTLHDKAVSTIVIEK</sequence>
<evidence type="ECO:0000256" key="2">
    <source>
        <dbReference type="ARBA" id="ARBA00022475"/>
    </source>
</evidence>
<evidence type="ECO:0000256" key="5">
    <source>
        <dbReference type="ARBA" id="ARBA00023136"/>
    </source>
</evidence>
<dbReference type="PANTHER" id="PTHR36115:SF6">
    <property type="entry name" value="PROLINE-RICH ANTIGEN HOMOLOG"/>
    <property type="match status" value="1"/>
</dbReference>
<evidence type="ECO:0000256" key="7">
    <source>
        <dbReference type="SAM" id="Phobius"/>
    </source>
</evidence>
<feature type="domain" description="RDD" evidence="8">
    <location>
        <begin position="117"/>
        <end position="256"/>
    </location>
</feature>
<keyword evidence="3 7" id="KW-0812">Transmembrane</keyword>
<keyword evidence="4 7" id="KW-1133">Transmembrane helix</keyword>
<dbReference type="EMBL" id="CP022753">
    <property type="protein sequence ID" value="ASU82504.1"/>
    <property type="molecule type" value="Genomic_DNA"/>
</dbReference>
<gene>
    <name evidence="9" type="ORF">CDO52_06655</name>
</gene>
<name>A0A223S305_9ACTN</name>
<dbReference type="KEGG" id="ngv:CDO52_06655"/>
<dbReference type="PANTHER" id="PTHR36115">
    <property type="entry name" value="PROLINE-RICH ANTIGEN HOMOLOG-RELATED"/>
    <property type="match status" value="1"/>
</dbReference>
<organism evidence="9 10">
    <name type="scientific">Nocardiopsis gilva YIM 90087</name>
    <dbReference type="NCBI Taxonomy" id="1235441"/>
    <lineage>
        <taxon>Bacteria</taxon>
        <taxon>Bacillati</taxon>
        <taxon>Actinomycetota</taxon>
        <taxon>Actinomycetes</taxon>
        <taxon>Streptosporangiales</taxon>
        <taxon>Nocardiopsidaceae</taxon>
        <taxon>Nocardiopsis</taxon>
    </lineage>
</organism>
<evidence type="ECO:0000313" key="9">
    <source>
        <dbReference type="EMBL" id="ASU82504.1"/>
    </source>
</evidence>
<dbReference type="InterPro" id="IPR010432">
    <property type="entry name" value="RDD"/>
</dbReference>
<evidence type="ECO:0000256" key="6">
    <source>
        <dbReference type="SAM" id="MobiDB-lite"/>
    </source>
</evidence>
<feature type="region of interest" description="Disordered" evidence="6">
    <location>
        <begin position="1"/>
        <end position="95"/>
    </location>
</feature>
<keyword evidence="5 7" id="KW-0472">Membrane</keyword>
<comment type="subcellular location">
    <subcellularLocation>
        <location evidence="1">Cell membrane</location>
        <topology evidence="1">Multi-pass membrane protein</topology>
    </subcellularLocation>
</comment>
<feature type="transmembrane region" description="Helical" evidence="7">
    <location>
        <begin position="128"/>
        <end position="150"/>
    </location>
</feature>
<dbReference type="Proteomes" id="UP000215005">
    <property type="component" value="Chromosome"/>
</dbReference>
<keyword evidence="10" id="KW-1185">Reference proteome</keyword>
<dbReference type="InterPro" id="IPR051791">
    <property type="entry name" value="Pra-immunoreactive"/>
</dbReference>
<feature type="transmembrane region" description="Helical" evidence="7">
    <location>
        <begin position="162"/>
        <end position="184"/>
    </location>
</feature>
<accession>A0A223S305</accession>
<feature type="transmembrane region" description="Helical" evidence="7">
    <location>
        <begin position="221"/>
        <end position="244"/>
    </location>
</feature>
<evidence type="ECO:0000313" key="10">
    <source>
        <dbReference type="Proteomes" id="UP000215005"/>
    </source>
</evidence>
<reference evidence="9 10" key="1">
    <citation type="submission" date="2017-08" db="EMBL/GenBank/DDBJ databases">
        <title>The complete genome sequence of Nocardiopsis gilva YIM 90087.</title>
        <authorList>
            <person name="Yin M."/>
            <person name="Tang S."/>
        </authorList>
    </citation>
    <scope>NUCLEOTIDE SEQUENCE [LARGE SCALE GENOMIC DNA]</scope>
    <source>
        <strain evidence="9 10">YIM 90087</strain>
    </source>
</reference>
<evidence type="ECO:0000256" key="3">
    <source>
        <dbReference type="ARBA" id="ARBA00022692"/>
    </source>
</evidence>
<proteinExistence type="predicted"/>
<evidence type="ECO:0000259" key="8">
    <source>
        <dbReference type="Pfam" id="PF06271"/>
    </source>
</evidence>